<evidence type="ECO:0000313" key="2">
    <source>
        <dbReference type="EMBL" id="PFG42154.1"/>
    </source>
</evidence>
<feature type="transmembrane region" description="Helical" evidence="1">
    <location>
        <begin position="55"/>
        <end position="74"/>
    </location>
</feature>
<feature type="transmembrane region" description="Helical" evidence="1">
    <location>
        <begin position="12"/>
        <end position="31"/>
    </location>
</feature>
<evidence type="ECO:0000313" key="3">
    <source>
        <dbReference type="Proteomes" id="UP000224130"/>
    </source>
</evidence>
<comment type="caution">
    <text evidence="2">The sequence shown here is derived from an EMBL/GenBank/DDBJ whole genome shotgun (WGS) entry which is preliminary data.</text>
</comment>
<accession>A0A2A9ET05</accession>
<sequence>MNFPADPPWPSQTASGLFLIVVIVFFAWFCLRGPVHVPAVRAVVSEAVSDSTERLFRAGVAWAMFAAAGVWLAVQRATDALRDVEQDGFDVWWAAGRPDDFPVPPSAGIGAAGWLGLAVASAAIVWGIWYVLHGFRRYGSGRRAVRVGALRLSLVSFVVLVYGGLLWWEVARQRQEWASWIEVFPG</sequence>
<feature type="transmembrane region" description="Helical" evidence="1">
    <location>
        <begin position="111"/>
        <end position="132"/>
    </location>
</feature>
<keyword evidence="1" id="KW-0812">Transmembrane</keyword>
<name>A0A2A9ET05_9MICO</name>
<gene>
    <name evidence="2" type="ORF">ATJ88_0805</name>
</gene>
<protein>
    <submittedName>
        <fullName evidence="2">Uncharacterized protein</fullName>
    </submittedName>
</protein>
<reference evidence="2 3" key="1">
    <citation type="submission" date="2017-10" db="EMBL/GenBank/DDBJ databases">
        <title>Sequencing the genomes of 1000 actinobacteria strains.</title>
        <authorList>
            <person name="Klenk H.-P."/>
        </authorList>
    </citation>
    <scope>NUCLEOTIDE SEQUENCE [LARGE SCALE GENOMIC DNA]</scope>
    <source>
        <strain evidence="2 3">DSM 21863</strain>
    </source>
</reference>
<evidence type="ECO:0000256" key="1">
    <source>
        <dbReference type="SAM" id="Phobius"/>
    </source>
</evidence>
<proteinExistence type="predicted"/>
<dbReference type="EMBL" id="PDJJ01000001">
    <property type="protein sequence ID" value="PFG42154.1"/>
    <property type="molecule type" value="Genomic_DNA"/>
</dbReference>
<keyword evidence="1" id="KW-0472">Membrane</keyword>
<keyword evidence="3" id="KW-1185">Reference proteome</keyword>
<dbReference type="Proteomes" id="UP000224130">
    <property type="component" value="Unassembled WGS sequence"/>
</dbReference>
<dbReference type="AlphaFoldDB" id="A0A2A9ET05"/>
<organism evidence="2 3">
    <name type="scientific">Isoptericola jiangsuensis</name>
    <dbReference type="NCBI Taxonomy" id="548579"/>
    <lineage>
        <taxon>Bacteria</taxon>
        <taxon>Bacillati</taxon>
        <taxon>Actinomycetota</taxon>
        <taxon>Actinomycetes</taxon>
        <taxon>Micrococcales</taxon>
        <taxon>Promicromonosporaceae</taxon>
        <taxon>Isoptericola</taxon>
    </lineage>
</organism>
<feature type="transmembrane region" description="Helical" evidence="1">
    <location>
        <begin position="144"/>
        <end position="168"/>
    </location>
</feature>
<keyword evidence="1" id="KW-1133">Transmembrane helix</keyword>